<reference evidence="1" key="1">
    <citation type="submission" date="2021-12" db="EMBL/GenBank/DDBJ databases">
        <authorList>
            <person name="Zaccaron A."/>
            <person name="Stergiopoulos I."/>
        </authorList>
    </citation>
    <scope>NUCLEOTIDE SEQUENCE</scope>
    <source>
        <strain evidence="1">Race5_Kim</strain>
    </source>
</reference>
<dbReference type="GeneID" id="71981261"/>
<name>A0A9Q8L9N0_PASFU</name>
<dbReference type="AlphaFoldDB" id="A0A9Q8L9N0"/>
<gene>
    <name evidence="1" type="ORF">CLAFUR5_01383</name>
</gene>
<reference evidence="1" key="2">
    <citation type="journal article" date="2022" name="Microb. Genom.">
        <title>A chromosome-scale genome assembly of the tomato pathogen Cladosporium fulvum reveals a compartmentalized genome architecture and the presence of a dispensable chromosome.</title>
        <authorList>
            <person name="Zaccaron A.Z."/>
            <person name="Chen L.H."/>
            <person name="Samaras A."/>
            <person name="Stergiopoulos I."/>
        </authorList>
    </citation>
    <scope>NUCLEOTIDE SEQUENCE</scope>
    <source>
        <strain evidence="1">Race5_Kim</strain>
    </source>
</reference>
<proteinExistence type="predicted"/>
<dbReference type="EMBL" id="CP090163">
    <property type="protein sequence ID" value="UJO12743.1"/>
    <property type="molecule type" value="Genomic_DNA"/>
</dbReference>
<dbReference type="KEGG" id="ffu:CLAFUR5_01383"/>
<evidence type="ECO:0000313" key="1">
    <source>
        <dbReference type="EMBL" id="UJO12743.1"/>
    </source>
</evidence>
<dbReference type="Proteomes" id="UP000756132">
    <property type="component" value="Chromosome 1"/>
</dbReference>
<keyword evidence="2" id="KW-1185">Reference proteome</keyword>
<organism evidence="1 2">
    <name type="scientific">Passalora fulva</name>
    <name type="common">Tomato leaf mold</name>
    <name type="synonym">Cladosporium fulvum</name>
    <dbReference type="NCBI Taxonomy" id="5499"/>
    <lineage>
        <taxon>Eukaryota</taxon>
        <taxon>Fungi</taxon>
        <taxon>Dikarya</taxon>
        <taxon>Ascomycota</taxon>
        <taxon>Pezizomycotina</taxon>
        <taxon>Dothideomycetes</taxon>
        <taxon>Dothideomycetidae</taxon>
        <taxon>Mycosphaerellales</taxon>
        <taxon>Mycosphaerellaceae</taxon>
        <taxon>Fulvia</taxon>
    </lineage>
</organism>
<accession>A0A9Q8L9N0</accession>
<sequence length="64" mass="7185">MEATPQLQQPALRNVRLAGTEMAGFVTPRVKAAVRCLTPEIRKRARTKCSFELRDHMAPAHQAK</sequence>
<dbReference type="RefSeq" id="XP_047757109.1">
    <property type="nucleotide sequence ID" value="XM_047900531.1"/>
</dbReference>
<protein>
    <submittedName>
        <fullName evidence="1">Uncharacterized protein</fullName>
    </submittedName>
</protein>
<evidence type="ECO:0000313" key="2">
    <source>
        <dbReference type="Proteomes" id="UP000756132"/>
    </source>
</evidence>